<gene>
    <name evidence="2" type="ORF">DASB73_034310</name>
</gene>
<keyword evidence="1" id="KW-0812">Transmembrane</keyword>
<dbReference type="EMBL" id="BTGC01000008">
    <property type="protein sequence ID" value="GMM52468.1"/>
    <property type="molecule type" value="Genomic_DNA"/>
</dbReference>
<sequence length="164" mass="19113">MISQRAERRRRKLSPIEYLDEQEQEETIAKFQNRAVAQKKIYRLCFSIVTVLPSPLFIFKRHYREHPKLALLALVSLVSIAYSMRVSRTRAPLLRKLNLIFGLLITVAAYLTISKSNGTITIADSLWAFPLTLSITAYIIERWFDEVDTEISKLMKYRYDLRGA</sequence>
<evidence type="ECO:0000313" key="2">
    <source>
        <dbReference type="EMBL" id="GMM52468.1"/>
    </source>
</evidence>
<protein>
    <submittedName>
        <fullName evidence="2">Uncharacterized protein</fullName>
    </submittedName>
</protein>
<evidence type="ECO:0000256" key="1">
    <source>
        <dbReference type="SAM" id="Phobius"/>
    </source>
</evidence>
<accession>A0AAV5RNZ5</accession>
<feature type="transmembrane region" description="Helical" evidence="1">
    <location>
        <begin position="41"/>
        <end position="63"/>
    </location>
</feature>
<dbReference type="AlphaFoldDB" id="A0AAV5RNZ5"/>
<keyword evidence="3" id="KW-1185">Reference proteome</keyword>
<dbReference type="Proteomes" id="UP001362899">
    <property type="component" value="Unassembled WGS sequence"/>
</dbReference>
<feature type="transmembrane region" description="Helical" evidence="1">
    <location>
        <begin position="97"/>
        <end position="113"/>
    </location>
</feature>
<evidence type="ECO:0000313" key="3">
    <source>
        <dbReference type="Proteomes" id="UP001362899"/>
    </source>
</evidence>
<organism evidence="2 3">
    <name type="scientific">Starmerella bacillaris</name>
    <name type="common">Yeast</name>
    <name type="synonym">Candida zemplinina</name>
    <dbReference type="NCBI Taxonomy" id="1247836"/>
    <lineage>
        <taxon>Eukaryota</taxon>
        <taxon>Fungi</taxon>
        <taxon>Dikarya</taxon>
        <taxon>Ascomycota</taxon>
        <taxon>Saccharomycotina</taxon>
        <taxon>Dipodascomycetes</taxon>
        <taxon>Dipodascales</taxon>
        <taxon>Trichomonascaceae</taxon>
        <taxon>Starmerella</taxon>
    </lineage>
</organism>
<feature type="transmembrane region" description="Helical" evidence="1">
    <location>
        <begin position="69"/>
        <end position="85"/>
    </location>
</feature>
<reference evidence="2 3" key="1">
    <citation type="journal article" date="2023" name="Elife">
        <title>Identification of key yeast species and microbe-microbe interactions impacting larval growth of Drosophila in the wild.</title>
        <authorList>
            <person name="Mure A."/>
            <person name="Sugiura Y."/>
            <person name="Maeda R."/>
            <person name="Honda K."/>
            <person name="Sakurai N."/>
            <person name="Takahashi Y."/>
            <person name="Watada M."/>
            <person name="Katoh T."/>
            <person name="Gotoh A."/>
            <person name="Gotoh Y."/>
            <person name="Taniguchi I."/>
            <person name="Nakamura K."/>
            <person name="Hayashi T."/>
            <person name="Katayama T."/>
            <person name="Uemura T."/>
            <person name="Hattori Y."/>
        </authorList>
    </citation>
    <scope>NUCLEOTIDE SEQUENCE [LARGE SCALE GENOMIC DNA]</scope>
    <source>
        <strain evidence="2 3">SB-73</strain>
    </source>
</reference>
<keyword evidence="1" id="KW-0472">Membrane</keyword>
<keyword evidence="1" id="KW-1133">Transmembrane helix</keyword>
<name>A0AAV5RNZ5_STABA</name>
<proteinExistence type="predicted"/>
<comment type="caution">
    <text evidence="2">The sequence shown here is derived from an EMBL/GenBank/DDBJ whole genome shotgun (WGS) entry which is preliminary data.</text>
</comment>